<feature type="region of interest" description="Disordered" evidence="1">
    <location>
        <begin position="76"/>
        <end position="127"/>
    </location>
</feature>
<dbReference type="InterPro" id="IPR014876">
    <property type="entry name" value="DEK_C"/>
</dbReference>
<dbReference type="SUPFAM" id="SSF47592">
    <property type="entry name" value="SWIB/MDM2 domain"/>
    <property type="match status" value="1"/>
</dbReference>
<dbReference type="PROSITE" id="PS51925">
    <property type="entry name" value="SWIB_MDM2"/>
    <property type="match status" value="1"/>
</dbReference>
<dbReference type="PROSITE" id="PS51998">
    <property type="entry name" value="DEK_C"/>
    <property type="match status" value="1"/>
</dbReference>
<dbReference type="OrthoDB" id="10251073at2759"/>
<sequence>MATPSCASLRQPILAILRASDLSSISAKKVRTELAAQAHLTRLGLDVSNKAHKAAIDEEIRASFAQLDAENVARGAAPIAPAAPPPAAAAPPRPPGIALPGNGVRGIALPGAGVRGDSSAPPPDNKDAEMAKALQAQFNADAAAGPSTRGAANGSKKRKKTASTSKKDDIISSDEEVGGTPSGSRKKKAASSKKKKTTNGEEKPKNPNNPFNRPVLLSSAMAEICGGDQMPRYEITKQLWKYIKDRKLQNPNNGREIICDERLTALFGKSKVDSFGMAKLVSQHVRKPDEA</sequence>
<evidence type="ECO:0000313" key="4">
    <source>
        <dbReference type="EMBL" id="PWN95787.1"/>
    </source>
</evidence>
<evidence type="ECO:0000256" key="1">
    <source>
        <dbReference type="SAM" id="MobiDB-lite"/>
    </source>
</evidence>
<evidence type="ECO:0000259" key="2">
    <source>
        <dbReference type="PROSITE" id="PS51925"/>
    </source>
</evidence>
<gene>
    <name evidence="4" type="ORF">FA09DRAFT_331754</name>
</gene>
<evidence type="ECO:0000313" key="5">
    <source>
        <dbReference type="Proteomes" id="UP000245946"/>
    </source>
</evidence>
<feature type="compositionally biased region" description="Basic residues" evidence="1">
    <location>
        <begin position="184"/>
        <end position="197"/>
    </location>
</feature>
<reference evidence="4 5" key="1">
    <citation type="journal article" date="2018" name="Mol. Biol. Evol.">
        <title>Broad Genomic Sampling Reveals a Smut Pathogenic Ancestry of the Fungal Clade Ustilaginomycotina.</title>
        <authorList>
            <person name="Kijpornyongpan T."/>
            <person name="Mondo S.J."/>
            <person name="Barry K."/>
            <person name="Sandor L."/>
            <person name="Lee J."/>
            <person name="Lipzen A."/>
            <person name="Pangilinan J."/>
            <person name="LaButti K."/>
            <person name="Hainaut M."/>
            <person name="Henrissat B."/>
            <person name="Grigoriev I.V."/>
            <person name="Spatafora J.W."/>
            <person name="Aime M.C."/>
        </authorList>
    </citation>
    <scope>NUCLEOTIDE SEQUENCE [LARGE SCALE GENOMIC DNA]</scope>
    <source>
        <strain evidence="4 5">MCA 4186</strain>
    </source>
</reference>
<dbReference type="InterPro" id="IPR019835">
    <property type="entry name" value="SWIB_domain"/>
</dbReference>
<dbReference type="CDD" id="cd10567">
    <property type="entry name" value="SWIB-MDM2_like"/>
    <property type="match status" value="1"/>
</dbReference>
<feature type="domain" description="DEK-C" evidence="3">
    <location>
        <begin position="3"/>
        <end position="65"/>
    </location>
</feature>
<dbReference type="Pfam" id="PF08766">
    <property type="entry name" value="DEK_C"/>
    <property type="match status" value="1"/>
</dbReference>
<dbReference type="GeneID" id="37270711"/>
<dbReference type="AlphaFoldDB" id="A0A316Z1X5"/>
<proteinExistence type="predicted"/>
<accession>A0A316Z1X5</accession>
<feature type="domain" description="DM2" evidence="2">
    <location>
        <begin position="210"/>
        <end position="287"/>
    </location>
</feature>
<dbReference type="RefSeq" id="XP_025596066.1">
    <property type="nucleotide sequence ID" value="XM_025743167.1"/>
</dbReference>
<dbReference type="InterPro" id="IPR036885">
    <property type="entry name" value="SWIB_MDM2_dom_sf"/>
</dbReference>
<dbReference type="SMART" id="SM00151">
    <property type="entry name" value="SWIB"/>
    <property type="match status" value="1"/>
</dbReference>
<feature type="compositionally biased region" description="Pro residues" evidence="1">
    <location>
        <begin position="81"/>
        <end position="97"/>
    </location>
</feature>
<organism evidence="4 5">
    <name type="scientific">Tilletiopsis washingtonensis</name>
    <dbReference type="NCBI Taxonomy" id="58919"/>
    <lineage>
        <taxon>Eukaryota</taxon>
        <taxon>Fungi</taxon>
        <taxon>Dikarya</taxon>
        <taxon>Basidiomycota</taxon>
        <taxon>Ustilaginomycotina</taxon>
        <taxon>Exobasidiomycetes</taxon>
        <taxon>Entylomatales</taxon>
        <taxon>Entylomatales incertae sedis</taxon>
        <taxon>Tilletiopsis</taxon>
    </lineage>
</organism>
<protein>
    <submittedName>
        <fullName evidence="4">SWIB-domain-containing protein</fullName>
    </submittedName>
</protein>
<evidence type="ECO:0000259" key="3">
    <source>
        <dbReference type="PROSITE" id="PS51998"/>
    </source>
</evidence>
<keyword evidence="5" id="KW-1185">Reference proteome</keyword>
<dbReference type="PANTHER" id="PTHR13844">
    <property type="entry name" value="SWI/SNF-RELATED MATRIX-ASSOCIATED ACTIN-DEPENDENT REGULATOR OF CHROMATIN SUBFAMILY D"/>
    <property type="match status" value="1"/>
</dbReference>
<dbReference type="Proteomes" id="UP000245946">
    <property type="component" value="Unassembled WGS sequence"/>
</dbReference>
<dbReference type="EMBL" id="KZ819302">
    <property type="protein sequence ID" value="PWN95787.1"/>
    <property type="molecule type" value="Genomic_DNA"/>
</dbReference>
<dbReference type="Gene3D" id="1.10.245.10">
    <property type="entry name" value="SWIB/MDM2 domain"/>
    <property type="match status" value="1"/>
</dbReference>
<feature type="region of interest" description="Disordered" evidence="1">
    <location>
        <begin position="141"/>
        <end position="214"/>
    </location>
</feature>
<name>A0A316Z1X5_9BASI</name>
<dbReference type="Pfam" id="PF02201">
    <property type="entry name" value="SWIB"/>
    <property type="match status" value="1"/>
</dbReference>
<dbReference type="InterPro" id="IPR003121">
    <property type="entry name" value="SWIB_MDM2_domain"/>
</dbReference>
<dbReference type="STRING" id="58919.A0A316Z1X5"/>